<organism evidence="1 2">
    <name type="scientific">Sinisalibacter lacisalsi</name>
    <dbReference type="NCBI Taxonomy" id="1526570"/>
    <lineage>
        <taxon>Bacteria</taxon>
        <taxon>Pseudomonadati</taxon>
        <taxon>Pseudomonadota</taxon>
        <taxon>Alphaproteobacteria</taxon>
        <taxon>Rhodobacterales</taxon>
        <taxon>Roseobacteraceae</taxon>
        <taxon>Sinisalibacter</taxon>
    </lineage>
</organism>
<comment type="caution">
    <text evidence="1">The sequence shown here is derived from an EMBL/GenBank/DDBJ whole genome shotgun (WGS) entry which is preliminary data.</text>
</comment>
<keyword evidence="2" id="KW-1185">Reference proteome</keyword>
<dbReference type="Proteomes" id="UP000617355">
    <property type="component" value="Unassembled WGS sequence"/>
</dbReference>
<reference evidence="2" key="1">
    <citation type="journal article" date="2019" name="Int. J. Syst. Evol. Microbiol.">
        <title>The Global Catalogue of Microorganisms (GCM) 10K type strain sequencing project: providing services to taxonomists for standard genome sequencing and annotation.</title>
        <authorList>
            <consortium name="The Broad Institute Genomics Platform"/>
            <consortium name="The Broad Institute Genome Sequencing Center for Infectious Disease"/>
            <person name="Wu L."/>
            <person name="Ma J."/>
        </authorList>
    </citation>
    <scope>NUCLEOTIDE SEQUENCE [LARGE SCALE GENOMIC DNA]</scope>
    <source>
        <strain evidence="2">CGMCC 1.12922</strain>
    </source>
</reference>
<protein>
    <submittedName>
        <fullName evidence="1">Uncharacterized protein</fullName>
    </submittedName>
</protein>
<dbReference type="EMBL" id="BMGI01000001">
    <property type="protein sequence ID" value="GGD22223.1"/>
    <property type="molecule type" value="Genomic_DNA"/>
</dbReference>
<sequence length="97" mass="10123">MKIKLSPVRHDGTLTIRKTADVLTINGEDFDFGPLPAGATLPQEAIGSPHFAADVERDESGTLCVTLLFPVGANASEAARFPAPITVAADGPINLPE</sequence>
<dbReference type="RefSeq" id="WP_188525877.1">
    <property type="nucleotide sequence ID" value="NZ_BMGI01000001.1"/>
</dbReference>
<evidence type="ECO:0000313" key="1">
    <source>
        <dbReference type="EMBL" id="GGD22223.1"/>
    </source>
</evidence>
<accession>A0ABQ1QCW7</accession>
<name>A0ABQ1QCW7_9RHOB</name>
<evidence type="ECO:0000313" key="2">
    <source>
        <dbReference type="Proteomes" id="UP000617355"/>
    </source>
</evidence>
<proteinExistence type="predicted"/>
<gene>
    <name evidence="1" type="ORF">GCM10011358_03390</name>
</gene>